<comment type="subcellular location">
    <subcellularLocation>
        <location evidence="1">Secreted</location>
    </subcellularLocation>
</comment>
<evidence type="ECO:0000313" key="5">
    <source>
        <dbReference type="EMBL" id="MDL5056184.1"/>
    </source>
</evidence>
<feature type="domain" description="Dystroglycan-type cadherin-like" evidence="4">
    <location>
        <begin position="711"/>
        <end position="804"/>
    </location>
</feature>
<dbReference type="Pfam" id="PF14252">
    <property type="entry name" value="DUF4347"/>
    <property type="match status" value="1"/>
</dbReference>
<dbReference type="InterPro" id="IPR050557">
    <property type="entry name" value="RTX_toxin/Mannuronan_C5-epim"/>
</dbReference>
<name>A0ABT7LVX8_9CYAN</name>
<dbReference type="InterPro" id="IPR059226">
    <property type="entry name" value="Choice_anch_Q_dom"/>
</dbReference>
<dbReference type="Pfam" id="PF04151">
    <property type="entry name" value="PPC"/>
    <property type="match status" value="1"/>
</dbReference>
<dbReference type="Proteomes" id="UP001230986">
    <property type="component" value="Unassembled WGS sequence"/>
</dbReference>
<dbReference type="EMBL" id="JASVEJ010000005">
    <property type="protein sequence ID" value="MDL5056184.1"/>
    <property type="molecule type" value="Genomic_DNA"/>
</dbReference>
<keyword evidence="2" id="KW-0964">Secreted</keyword>
<dbReference type="PRINTS" id="PR00313">
    <property type="entry name" value="CABNDNGRPT"/>
</dbReference>
<dbReference type="SMART" id="SM00736">
    <property type="entry name" value="CADG"/>
    <property type="match status" value="1"/>
</dbReference>
<dbReference type="SUPFAM" id="SSF49313">
    <property type="entry name" value="Cadherin-like"/>
    <property type="match status" value="1"/>
</dbReference>
<dbReference type="PROSITE" id="PS00330">
    <property type="entry name" value="HEMOLYSIN_CALCIUM"/>
    <property type="match status" value="2"/>
</dbReference>
<evidence type="ECO:0000259" key="4">
    <source>
        <dbReference type="SMART" id="SM00736"/>
    </source>
</evidence>
<dbReference type="InterPro" id="IPR025592">
    <property type="entry name" value="DUF4347"/>
</dbReference>
<dbReference type="Gene3D" id="2.160.20.10">
    <property type="entry name" value="Single-stranded right-handed beta-helix, Pectin lyase-like"/>
    <property type="match status" value="1"/>
</dbReference>
<dbReference type="InterPro" id="IPR018511">
    <property type="entry name" value="Hemolysin-typ_Ca-bd_CS"/>
</dbReference>
<evidence type="ECO:0000256" key="3">
    <source>
        <dbReference type="SAM" id="MobiDB-lite"/>
    </source>
</evidence>
<dbReference type="InterPro" id="IPR013783">
    <property type="entry name" value="Ig-like_fold"/>
</dbReference>
<dbReference type="PANTHER" id="PTHR38340">
    <property type="entry name" value="S-LAYER PROTEIN"/>
    <property type="match status" value="1"/>
</dbReference>
<dbReference type="RefSeq" id="WP_284475880.1">
    <property type="nucleotide sequence ID" value="NZ_JASVEJ010000005.1"/>
</dbReference>
<dbReference type="InterPro" id="IPR006626">
    <property type="entry name" value="PbH1"/>
</dbReference>
<dbReference type="SUPFAM" id="SSF51120">
    <property type="entry name" value="beta-Roll"/>
    <property type="match status" value="2"/>
</dbReference>
<dbReference type="InterPro" id="IPR011050">
    <property type="entry name" value="Pectin_lyase_fold/virulence"/>
</dbReference>
<dbReference type="PANTHER" id="PTHR38340:SF1">
    <property type="entry name" value="S-LAYER PROTEIN"/>
    <property type="match status" value="1"/>
</dbReference>
<dbReference type="InterPro" id="IPR012334">
    <property type="entry name" value="Pectin_lyas_fold"/>
</dbReference>
<dbReference type="Gene3D" id="2.60.40.10">
    <property type="entry name" value="Immunoglobulins"/>
    <property type="match status" value="1"/>
</dbReference>
<evidence type="ECO:0000313" key="6">
    <source>
        <dbReference type="Proteomes" id="UP001230986"/>
    </source>
</evidence>
<feature type="compositionally biased region" description="Pro residues" evidence="3">
    <location>
        <begin position="803"/>
        <end position="833"/>
    </location>
</feature>
<evidence type="ECO:0000256" key="2">
    <source>
        <dbReference type="ARBA" id="ARBA00022525"/>
    </source>
</evidence>
<keyword evidence="6" id="KW-1185">Reference proteome</keyword>
<gene>
    <name evidence="5" type="ORF">QQ055_01680</name>
</gene>
<dbReference type="NCBIfam" id="NF041518">
    <property type="entry name" value="choice_anch_Q"/>
    <property type="match status" value="1"/>
</dbReference>
<organism evidence="5 6">
    <name type="scientific">Geitlerinema calcuttense NRMC-F 0142</name>
    <dbReference type="NCBI Taxonomy" id="2922238"/>
    <lineage>
        <taxon>Bacteria</taxon>
        <taxon>Bacillati</taxon>
        <taxon>Cyanobacteriota</taxon>
        <taxon>Cyanophyceae</taxon>
        <taxon>Geitlerinematales</taxon>
        <taxon>Geitlerinemataceae</taxon>
        <taxon>Geitlerinema</taxon>
    </lineage>
</organism>
<dbReference type="InterPro" id="IPR006644">
    <property type="entry name" value="Cadg"/>
</dbReference>
<feature type="region of interest" description="Disordered" evidence="3">
    <location>
        <begin position="800"/>
        <end position="840"/>
    </location>
</feature>
<evidence type="ECO:0000256" key="1">
    <source>
        <dbReference type="ARBA" id="ARBA00004613"/>
    </source>
</evidence>
<dbReference type="Pfam" id="PF05345">
    <property type="entry name" value="He_PIG"/>
    <property type="match status" value="1"/>
</dbReference>
<reference evidence="5 6" key="1">
    <citation type="submission" date="2023-06" db="EMBL/GenBank/DDBJ databases">
        <title>Whole genome sequence of Oscillatoria calcuttensis NRMC-F 0142.</title>
        <authorList>
            <person name="Shakena Fathima T."/>
            <person name="Muralitharan G."/>
            <person name="Thajuddin N."/>
        </authorList>
    </citation>
    <scope>NUCLEOTIDE SEQUENCE [LARGE SCALE GENOMIC DNA]</scope>
    <source>
        <strain evidence="5 6">NRMC-F 0142</strain>
    </source>
</reference>
<dbReference type="Pfam" id="PF00353">
    <property type="entry name" value="HemolysinCabind"/>
    <property type="match status" value="2"/>
</dbReference>
<dbReference type="InterPro" id="IPR001343">
    <property type="entry name" value="Hemolysn_Ca-bd"/>
</dbReference>
<dbReference type="InterPro" id="IPR015919">
    <property type="entry name" value="Cadherin-like_sf"/>
</dbReference>
<sequence>MLTPYLPQSSPTRLALIDANLDHYQELAELVSQHVETLIIRRDRNGIEQVSEILNSLQLVNHKLQALYWFAHGAPGEILLGNNSLNQASLSQYSNQIKAWRSALDRTANLFIYSCNLAQNTGSHFLQSFSRILGINISASSHRVGDSNRGGTWQLDFNTHSEYSSHLSLQPSLFSSYSGLLATAIVTTTADSGAGSLRNAIATANPGDTIIFSASLANQTITLTSGQLEINKNLTIDGSAAANLILSGNNASRVINLHSYQTLNIQNLTIANGRVTSTDLIEGAGAGIKTGEGSNLSVNNVQFRDNIARLGAGIFAFNKSTATITNSTFDNNDATSGLALDYKEQSGGAIVGFVANSLTVKDSKFTNNKGLNGGAINNLLTPLTIENSIFINNDSTPGKNAGAVVGYGGAVYSDGSSSVNNDNIGGDIIIRNSRFEGNTGSGQGGGIYLYVYPPDKVTLEDSTLLNNSVVNNAEGVAQGGGFFYAAKTGLAPGNSPLVISRTTFANNVSADQGGGLWVGENAPLIITNSTFSGNEAQAVNGNGFGGALTVFNQSNPTTIINTTFAYNKAAKLAGAIFHGDEQKITVQNTIFYENIASNALKNQQHVSRSLIDAGGNIQYPPKLTDIPFPGDLNVTDKVTLADPKLGPLQSINGVLVHPLLAGSAAIDAGVNAGVASVDQTGNPRIVDGVADSGAYEATGTLLPPPPNNPPTLVTPIPDRTATEATPFNLNIASNFTDIDGDALVFSAVGLPEGLVLNSGTGIISGTPTRNAVGTRSVTVTVSDGKGGVVSDVFDLAVTAATPTPTPQPTPTPTPQPTPTPTPQPTPTPTPEPIPQDQGGNSLELAADLGVLTGSQSVDDFIGNADTDDFYSFRLETESLLNLDLQGLTGNAYIQLLDSQGNLIQEIAAADLALDEFAVSLAAGDYFVRVFSTNPENTAYTLTLSTQSTATPDLDECGGGGNCQTTISGTSGNDVLMGDECRNVMLGEAGNDVLMGNQGSDTLLGGMGADTLYGGKGKDSLLGGEGDDSLMGNRCNDTLYGGKGNDVLWGGKGDDYLEGGEGDDTLSGDRGSDTLVGGEGRDLFILRTETASTQMSEADLILDFEVGVDTIGLTDGVTPEDLILEAVEGNTLIRVAGSNQVLGIVVGIAPQQLPRSFVSVEMAIG</sequence>
<dbReference type="InterPro" id="IPR011049">
    <property type="entry name" value="Serralysin-like_metalloprot_C"/>
</dbReference>
<protein>
    <submittedName>
        <fullName evidence="5">DUF4347 domain-containing protein</fullName>
    </submittedName>
</protein>
<dbReference type="SMART" id="SM00710">
    <property type="entry name" value="PbH1"/>
    <property type="match status" value="9"/>
</dbReference>
<dbReference type="SUPFAM" id="SSF89260">
    <property type="entry name" value="Collagen-binding domain"/>
    <property type="match status" value="1"/>
</dbReference>
<dbReference type="SUPFAM" id="SSF51126">
    <property type="entry name" value="Pectin lyase-like"/>
    <property type="match status" value="2"/>
</dbReference>
<comment type="caution">
    <text evidence="5">The sequence shown here is derived from an EMBL/GenBank/DDBJ whole genome shotgun (WGS) entry which is preliminary data.</text>
</comment>
<dbReference type="Gene3D" id="2.150.10.10">
    <property type="entry name" value="Serralysin-like metalloprotease, C-terminal"/>
    <property type="match status" value="2"/>
</dbReference>
<accession>A0ABT7LVX8</accession>
<proteinExistence type="predicted"/>
<dbReference type="InterPro" id="IPR007280">
    <property type="entry name" value="Peptidase_C_arc/bac"/>
</dbReference>
<dbReference type="Gene3D" id="2.60.120.380">
    <property type="match status" value="1"/>
</dbReference>